<evidence type="ECO:0000256" key="1">
    <source>
        <dbReference type="SAM" id="MobiDB-lite"/>
    </source>
</evidence>
<dbReference type="EMBL" id="JAOB01000060">
    <property type="protein sequence ID" value="EUA29918.1"/>
    <property type="molecule type" value="Genomic_DNA"/>
</dbReference>
<protein>
    <submittedName>
        <fullName evidence="2">Uncharacterized protein</fullName>
    </submittedName>
</protein>
<dbReference type="AlphaFoldDB" id="X8AFX6"/>
<proteinExistence type="predicted"/>
<feature type="region of interest" description="Disordered" evidence="1">
    <location>
        <begin position="228"/>
        <end position="259"/>
    </location>
</feature>
<sequence length="259" mass="27465">MVHWAAMGLQVLGTFSVGQSSFVVGGMHVEPGSELDGLQMLDLSTRTRVIAITGQTSRSSCTHAAMPCCEAATPYTSSVLTANCWTRCARDSLPELFGAGAALACRNLATVPAVTGWGGGLVVGGWGLWLEGLVPPPVGAFAGGPWAGWDGGRGRLGGRASDPARSRRPVLSVTMSLSADPVMVITPRWCSRWWYGQTSTRLANSVAPPSSQWTMWWACSPRVARSREPRTWGGGARGRGAAAGRRPGWRARAEGCPWR</sequence>
<gene>
    <name evidence="2" type="ORF">I553_4172</name>
</gene>
<name>X8AFX6_MYCXE</name>
<organism evidence="2">
    <name type="scientific">Mycobacterium xenopi 4042</name>
    <dbReference type="NCBI Taxonomy" id="1299334"/>
    <lineage>
        <taxon>Bacteria</taxon>
        <taxon>Bacillati</taxon>
        <taxon>Actinomycetota</taxon>
        <taxon>Actinomycetes</taxon>
        <taxon>Mycobacteriales</taxon>
        <taxon>Mycobacteriaceae</taxon>
        <taxon>Mycobacterium</taxon>
    </lineage>
</organism>
<comment type="caution">
    <text evidence="2">The sequence shown here is derived from an EMBL/GenBank/DDBJ whole genome shotgun (WGS) entry which is preliminary data.</text>
</comment>
<evidence type="ECO:0000313" key="2">
    <source>
        <dbReference type="EMBL" id="EUA29918.1"/>
    </source>
</evidence>
<accession>X8AFX6</accession>
<reference evidence="2" key="1">
    <citation type="submission" date="2014-01" db="EMBL/GenBank/DDBJ databases">
        <authorList>
            <person name="Brown-Elliot B."/>
            <person name="Wallace R."/>
            <person name="Lenaerts A."/>
            <person name="Ordway D."/>
            <person name="DeGroote M.A."/>
            <person name="Parker T."/>
            <person name="Sizemore C."/>
            <person name="Tallon L.J."/>
            <person name="Sadzewicz L.K."/>
            <person name="Sengamalay N."/>
            <person name="Fraser C.M."/>
            <person name="Hine E."/>
            <person name="Shefchek K.A."/>
            <person name="Das S.P."/>
            <person name="Tettelin H."/>
        </authorList>
    </citation>
    <scope>NUCLEOTIDE SEQUENCE [LARGE SCALE GENOMIC DNA]</scope>
    <source>
        <strain evidence="2">4042</strain>
    </source>
</reference>